<feature type="signal peptide" evidence="12">
    <location>
        <begin position="1"/>
        <end position="25"/>
    </location>
</feature>
<keyword evidence="2 9" id="KW-0813">Transport</keyword>
<evidence type="ECO:0000256" key="3">
    <source>
        <dbReference type="ARBA" id="ARBA00022452"/>
    </source>
</evidence>
<dbReference type="InterPro" id="IPR000531">
    <property type="entry name" value="Beta-barrel_TonB"/>
</dbReference>
<keyword evidence="7 9" id="KW-0472">Membrane</keyword>
<organism evidence="15 16">
    <name type="scientific">Rodentibacter caecimuris</name>
    <dbReference type="NCBI Taxonomy" id="1796644"/>
    <lineage>
        <taxon>Bacteria</taxon>
        <taxon>Pseudomonadati</taxon>
        <taxon>Pseudomonadota</taxon>
        <taxon>Gammaproteobacteria</taxon>
        <taxon>Pasteurellales</taxon>
        <taxon>Pasteurellaceae</taxon>
        <taxon>Rodentibacter</taxon>
    </lineage>
</organism>
<evidence type="ECO:0000256" key="7">
    <source>
        <dbReference type="ARBA" id="ARBA00023136"/>
    </source>
</evidence>
<dbReference type="SUPFAM" id="SSF56935">
    <property type="entry name" value="Porins"/>
    <property type="match status" value="1"/>
</dbReference>
<feature type="domain" description="TonB-dependent receptor plug" evidence="14">
    <location>
        <begin position="54"/>
        <end position="161"/>
    </location>
</feature>
<evidence type="ECO:0000256" key="12">
    <source>
        <dbReference type="SAM" id="SignalP"/>
    </source>
</evidence>
<name>A0ABX3KYG8_9PAST</name>
<dbReference type="Gene3D" id="2.40.170.20">
    <property type="entry name" value="TonB-dependent receptor, beta-barrel domain"/>
    <property type="match status" value="1"/>
</dbReference>
<gene>
    <name evidence="15" type="ORF">BKG89_03560</name>
</gene>
<evidence type="ECO:0000256" key="10">
    <source>
        <dbReference type="PROSITE-ProRule" id="PRU10144"/>
    </source>
</evidence>
<reference evidence="15 16" key="1">
    <citation type="submission" date="2016-10" db="EMBL/GenBank/DDBJ databases">
        <title>Rodentibacter gen. nov. and new species.</title>
        <authorList>
            <person name="Christensen H."/>
        </authorList>
    </citation>
    <scope>NUCLEOTIDE SEQUENCE [LARGE SCALE GENOMIC DNA]</scope>
    <source>
        <strain evidence="15 16">1998236014</strain>
    </source>
</reference>
<dbReference type="InterPro" id="IPR010917">
    <property type="entry name" value="TonB_rcpt_CS"/>
</dbReference>
<dbReference type="InterPro" id="IPR039426">
    <property type="entry name" value="TonB-dep_rcpt-like"/>
</dbReference>
<dbReference type="EMBL" id="MLAA01000011">
    <property type="protein sequence ID" value="OOF70442.1"/>
    <property type="molecule type" value="Genomic_DNA"/>
</dbReference>
<dbReference type="PANTHER" id="PTHR30069">
    <property type="entry name" value="TONB-DEPENDENT OUTER MEMBRANE RECEPTOR"/>
    <property type="match status" value="1"/>
</dbReference>
<evidence type="ECO:0000313" key="16">
    <source>
        <dbReference type="Proteomes" id="UP000188820"/>
    </source>
</evidence>
<evidence type="ECO:0000259" key="14">
    <source>
        <dbReference type="Pfam" id="PF07715"/>
    </source>
</evidence>
<dbReference type="Pfam" id="PF07715">
    <property type="entry name" value="Plug"/>
    <property type="match status" value="1"/>
</dbReference>
<dbReference type="Proteomes" id="UP000188820">
    <property type="component" value="Unassembled WGS sequence"/>
</dbReference>
<feature type="short sequence motif" description="TonB C-terminal box" evidence="10">
    <location>
        <begin position="852"/>
        <end position="869"/>
    </location>
</feature>
<comment type="similarity">
    <text evidence="9 11">Belongs to the TonB-dependent receptor family.</text>
</comment>
<dbReference type="InterPro" id="IPR036942">
    <property type="entry name" value="Beta-barrel_TonB_sf"/>
</dbReference>
<dbReference type="Pfam" id="PF00593">
    <property type="entry name" value="TonB_dep_Rec_b-barrel"/>
    <property type="match status" value="1"/>
</dbReference>
<keyword evidence="6 11" id="KW-0798">TonB box</keyword>
<dbReference type="PANTHER" id="PTHR30069:SF50">
    <property type="entry name" value="TONB-DEPENDENT RECEPTOR HI_1217-RELATED"/>
    <property type="match status" value="1"/>
</dbReference>
<keyword evidence="5 12" id="KW-0732">Signal</keyword>
<evidence type="ECO:0000256" key="6">
    <source>
        <dbReference type="ARBA" id="ARBA00023077"/>
    </source>
</evidence>
<feature type="domain" description="TonB-dependent receptor-like beta-barrel" evidence="13">
    <location>
        <begin position="334"/>
        <end position="816"/>
    </location>
</feature>
<keyword evidence="4 9" id="KW-0812">Transmembrane</keyword>
<keyword evidence="3 9" id="KW-1134">Transmembrane beta strand</keyword>
<evidence type="ECO:0000256" key="2">
    <source>
        <dbReference type="ARBA" id="ARBA00022448"/>
    </source>
</evidence>
<comment type="subcellular location">
    <subcellularLocation>
        <location evidence="1 9">Cell outer membrane</location>
        <topology evidence="1 9">Multi-pass membrane protein</topology>
    </subcellularLocation>
</comment>
<protein>
    <recommendedName>
        <fullName evidence="17">TonB-dependent receptor</fullName>
    </recommendedName>
</protein>
<evidence type="ECO:0000259" key="13">
    <source>
        <dbReference type="Pfam" id="PF00593"/>
    </source>
</evidence>
<evidence type="ECO:0000313" key="15">
    <source>
        <dbReference type="EMBL" id="OOF70442.1"/>
    </source>
</evidence>
<evidence type="ECO:0000256" key="5">
    <source>
        <dbReference type="ARBA" id="ARBA00022729"/>
    </source>
</evidence>
<keyword evidence="16" id="KW-1185">Reference proteome</keyword>
<feature type="chain" id="PRO_5047190727" description="TonB-dependent receptor" evidence="12">
    <location>
        <begin position="26"/>
        <end position="869"/>
    </location>
</feature>
<comment type="caution">
    <text evidence="15">The sequence shown here is derived from an EMBL/GenBank/DDBJ whole genome shotgun (WGS) entry which is preliminary data.</text>
</comment>
<evidence type="ECO:0000256" key="9">
    <source>
        <dbReference type="PROSITE-ProRule" id="PRU01360"/>
    </source>
</evidence>
<dbReference type="PROSITE" id="PS01156">
    <property type="entry name" value="TONB_DEPENDENT_REC_2"/>
    <property type="match status" value="1"/>
</dbReference>
<dbReference type="InterPro" id="IPR012910">
    <property type="entry name" value="Plug_dom"/>
</dbReference>
<evidence type="ECO:0000256" key="11">
    <source>
        <dbReference type="RuleBase" id="RU003357"/>
    </source>
</evidence>
<dbReference type="InterPro" id="IPR037066">
    <property type="entry name" value="Plug_dom_sf"/>
</dbReference>
<sequence length="869" mass="99907">MKIRKKWGSYASVIPLFTSVNLAYAESSLAELDQIDVIEEGREKSNFKIFKQATASSNKEQIYKSTETLDETIRSMPGAFTQQDKSSGVLSLNIRGDSGFGRANSMIDGVTQTFYASASDGEGRSSGSSQFGALLDSNFIAGLDLTKGTFSGKNGLNALNGSANFRTISVNDVVKNEDKFGLLLKGSTGTNKSKYDYMVTGAYRQGLDNGGYIGALYGVSKREISQDYKIGGGQRIRDMGKDILYGLKRDEFLFKGLKEGPNGTWITPPKLNEYCLKAYGSSCLPYFEKIWRETNQQYDTTPFDPKFLQQRSTSHLAKIEYLDDHHILTLQHRNYNNFLAGRRIENKTYQLNYNFVLGNLIDLNLLYSHNTSKQKYAKGSRFSGKEVKDYLQADHSSDSIDINNHFSFSLPKQIELDTTLGVNLLINKYTKNRFPEEFGLFYGQSYFGSKDLLPRKSSIFQPSGKQKFTTLYIDNHLKKDIFQLDYNINWVNYRFNGDYLGYFYDYEEYLRHYTEHEILNKYKFCDKISGEFDSDKYTYACSLYEPVLKKGGKRSAINHSAVLSADIHELFTPFISYTRTHRMPNIQEIYFSQISNVGVNTALKPERAKTYQLGFNSAKQGIIWDDDRFGLKLVFYRTKIQDYIHNIYAHWWPKEALKWADVNSYLFTVHFQNYRYNVRKKGLELELSYDNGKFFTNLSYAYQKSNQPTNFSDAGPHNIDEEALDQIYGLSKISSLPRDYGKLELGSRWFEKKLTLATAIRYYGKSKRATPEYEYLYDLYGLESIRIKKTEGINKQPLIVDFYVSYEPIKDLVIKAELINAFDKRYVDPLDSNNDSATQNYYLIGEGDKRVLNNFARGRTAKLSFSYLF</sequence>
<dbReference type="RefSeq" id="WP_077462818.1">
    <property type="nucleotide sequence ID" value="NZ_MLAA01000011.1"/>
</dbReference>
<evidence type="ECO:0000256" key="4">
    <source>
        <dbReference type="ARBA" id="ARBA00022692"/>
    </source>
</evidence>
<evidence type="ECO:0008006" key="17">
    <source>
        <dbReference type="Google" id="ProtNLM"/>
    </source>
</evidence>
<evidence type="ECO:0000256" key="1">
    <source>
        <dbReference type="ARBA" id="ARBA00004571"/>
    </source>
</evidence>
<accession>A0ABX3KYG8</accession>
<dbReference type="Gene3D" id="2.170.130.10">
    <property type="entry name" value="TonB-dependent receptor, plug domain"/>
    <property type="match status" value="1"/>
</dbReference>
<proteinExistence type="inferred from homology"/>
<keyword evidence="8 9" id="KW-0998">Cell outer membrane</keyword>
<dbReference type="PROSITE" id="PS52016">
    <property type="entry name" value="TONB_DEPENDENT_REC_3"/>
    <property type="match status" value="1"/>
</dbReference>
<evidence type="ECO:0000256" key="8">
    <source>
        <dbReference type="ARBA" id="ARBA00023237"/>
    </source>
</evidence>